<dbReference type="SUPFAM" id="SSF53474">
    <property type="entry name" value="alpha/beta-Hydrolases"/>
    <property type="match status" value="1"/>
</dbReference>
<evidence type="ECO:0000313" key="3">
    <source>
        <dbReference type="Proteomes" id="UP001207736"/>
    </source>
</evidence>
<comment type="caution">
    <text evidence="1">The sequence shown here is derived from an EMBL/GenBank/DDBJ whole genome shotgun (WGS) entry which is preliminary data.</text>
</comment>
<dbReference type="Proteomes" id="UP001207736">
    <property type="component" value="Unassembled WGS sequence"/>
</dbReference>
<evidence type="ECO:0000313" key="1">
    <source>
        <dbReference type="EMBL" id="GJM50234.1"/>
    </source>
</evidence>
<dbReference type="InterPro" id="IPR029058">
    <property type="entry name" value="AB_hydrolase_fold"/>
</dbReference>
<name>A0AAV5ASB9_9FLAO</name>
<evidence type="ECO:0000313" key="2">
    <source>
        <dbReference type="EMBL" id="GJM53465.1"/>
    </source>
</evidence>
<keyword evidence="4" id="KW-1185">Reference proteome</keyword>
<reference evidence="1 4" key="1">
    <citation type="submission" date="2021-11" db="EMBL/GenBank/DDBJ databases">
        <title>Draft genome sequence of Capnocytophaga sp. strain KC07075 isolated from cat oral cavity.</title>
        <authorList>
            <person name="Suzuki M."/>
            <person name="Imaoka K."/>
            <person name="Kimura M."/>
            <person name="Morikawa S."/>
            <person name="Maeda K."/>
        </authorList>
    </citation>
    <scope>NUCLEOTIDE SEQUENCE</scope>
    <source>
        <strain evidence="1">KC07075</strain>
        <strain evidence="2 4">KC07079</strain>
    </source>
</reference>
<sequence length="223" mass="26627">MFSLAKKDIYCMPGMAASPAIFERICLPEPFELHLLDWEMPLKDESLHDYAKRIIKKIKTPKPILLGVSFGAIIVQEIAKIIDYECIIIVSSIKSHKELPPRLRLARQTNLHRILPTQWIINKKFWKFFSFVRTIKFRQKLYEKYMTTMCNAQYLDWAIDKLIHWQQPKPLPKTFHIHGDNDWVFPIQYIENPIVIHKGTHIMIINRYRWFNENLPKLLIEKT</sequence>
<dbReference type="AlphaFoldDB" id="A0AAV5ASB9"/>
<dbReference type="GO" id="GO:0016787">
    <property type="term" value="F:hydrolase activity"/>
    <property type="evidence" value="ECO:0007669"/>
    <property type="project" value="UniProtKB-KW"/>
</dbReference>
<accession>A0AAV5ASB9</accession>
<evidence type="ECO:0000313" key="4">
    <source>
        <dbReference type="Proteomes" id="UP001208692"/>
    </source>
</evidence>
<dbReference type="EMBL" id="BQKA01000023">
    <property type="protein sequence ID" value="GJM50234.1"/>
    <property type="molecule type" value="Genomic_DNA"/>
</dbReference>
<keyword evidence="1" id="KW-0378">Hydrolase</keyword>
<proteinExistence type="predicted"/>
<dbReference type="Gene3D" id="3.40.50.1820">
    <property type="entry name" value="alpha/beta hydrolase"/>
    <property type="match status" value="1"/>
</dbReference>
<organism evidence="1 3">
    <name type="scientific">Capnocytophaga catalasegens</name>
    <dbReference type="NCBI Taxonomy" id="1004260"/>
    <lineage>
        <taxon>Bacteria</taxon>
        <taxon>Pseudomonadati</taxon>
        <taxon>Bacteroidota</taxon>
        <taxon>Flavobacteriia</taxon>
        <taxon>Flavobacteriales</taxon>
        <taxon>Flavobacteriaceae</taxon>
        <taxon>Capnocytophaga</taxon>
    </lineage>
</organism>
<protein>
    <submittedName>
        <fullName evidence="1">Alpha/beta hydrolase</fullName>
    </submittedName>
</protein>
<dbReference type="EMBL" id="BQKB01000041">
    <property type="protein sequence ID" value="GJM53465.1"/>
    <property type="molecule type" value="Genomic_DNA"/>
</dbReference>
<dbReference type="RefSeq" id="WP_422851670.1">
    <property type="nucleotide sequence ID" value="NZ_BQKB01000041.1"/>
</dbReference>
<gene>
    <name evidence="1" type="ORF">RCZ15_12070</name>
    <name evidence="2" type="ORF">RCZ16_17810</name>
</gene>
<dbReference type="Proteomes" id="UP001208692">
    <property type="component" value="Unassembled WGS sequence"/>
</dbReference>